<sequence>MLWDSRMWEGEIMQVGAYTLSCKFKAQTSNFECHITGVYAPNSRVERRFVWEELADVRGLMDGPWAVCGDFNVCRFPSEKRECNSLNSAMREFSECIEDMDLIDLQLSSGRYTWYKGDNHIIASRIDRIMVSTEWNNLFTNIKQTTMQRVTSDHVPIALLCGHWEQSKSYFKFENWWLNQEGFVERIKVWWNDFEFYGKPDYILACKLKALKGKLKEWSRYEQGNLKLQKNNLLNQMAELESHQSNRILTEEEIEKKATLFMEYEGCLKNEEVAWRQRSRALWLKEGDRNTKFFHQTANAHKRYNHIDQLEVQGETITEPDRIKEEIISFYKKMYIEPEGWRPSVNISNHPTITEGENEALQADFEEQEVLECLKMCAIDKAPGPNGYTMGFFLKCWEIIKHDIMAALHNFHSTGMFEKSYNATYIALIPKKIGAKELKDFRPISLIGSFYKLMSKILTERLKRVVDKSVDKQQIAFIRGRQIMDAVLIVNEAIDSRVSQKKPGILCKLDIEKSYDHVNWDFILSMLRQMGFDSRWISWIKFCISTVKFSVLVNGSPEGFFSAHRGIRQGDPLSPFLFIIAMEGLNNMLKIAKTTGRIQGFEVSKVAGNSMEITHLQYADDALIFCGAEEEQLLILRLILVYFEAISGLHINWNKSHLYPINVVPDMEHLSQTLGGVTGTLPSVYLGMPLGAKSGAIDIWNPILEKCEKKLARWRSQYLSLGVVQSLDKIRRNFLWQGNKERKGFHLVKWKNIIRSKMQGGLGIKNLKNHSKALKVKWLWRYHQEDQALWYRVINNKYEELNKWVTKEKTVAEMWTQQGWDLILRRNLNDWEIPRILELFKVLENFQGIQTGEDYLWWQGHNKGSYKVKEGYKQISPGGIQDFKWPWKQIWRTKVACFTWLLANKAVLTLDNVAKRGISLCNRCSLCSKANETVRHLFLHCNFTEQLWQIFLNLRGISWCMPSKIDETLFSWEMAGVGATNRERWRMIPASIWWTIWRERNERCFENRNNNLQESKTGYDQTNVVGEFCGGWVATEEESELKNHLKWARILVENDGRSLPREVVITQGGITYYIPIWPESKARFEISPEVEEEVAREEDAGLFPVNVMTQQIKEKSFCKKVQVSPFSRDSVDITHMGEKCLAAGGQIRVHAHEEHVPFLSDEINVGQGLMLGQQLEPKKGKVYSGQIGPDLAGHVIFNDLQGNQNTHVGFDQFFKVLVNTVDLEQTHAQLQLTNSTNAWDKAISNLVQAVQGGTPQGVSVMEKAREENSNGTLEIESRIVDSGQKSMIPADILEIEEVVPLHIHQEQAIIEEERETSAWVQQNMIKLSKLLGIDFQGHEEEALELLLQVDSCRQARRMESVGISKRSRCKGVQELKSLVTCDVKFKDSGCRNKGRKLLNSDPCNSN</sequence>
<dbReference type="Proteomes" id="UP001234989">
    <property type="component" value="Chromosome 4"/>
</dbReference>
<accession>A0AAF0QNM0</accession>
<dbReference type="CDD" id="cd01650">
    <property type="entry name" value="RT_nLTR_like"/>
    <property type="match status" value="1"/>
</dbReference>
<evidence type="ECO:0000259" key="1">
    <source>
        <dbReference type="PROSITE" id="PS50878"/>
    </source>
</evidence>
<dbReference type="InterPro" id="IPR036691">
    <property type="entry name" value="Endo/exonu/phosph_ase_sf"/>
</dbReference>
<dbReference type="InterPro" id="IPR000477">
    <property type="entry name" value="RT_dom"/>
</dbReference>
<dbReference type="InterPro" id="IPR043502">
    <property type="entry name" value="DNA/RNA_pol_sf"/>
</dbReference>
<dbReference type="SUPFAM" id="SSF56672">
    <property type="entry name" value="DNA/RNA polymerases"/>
    <property type="match status" value="1"/>
</dbReference>
<dbReference type="InterPro" id="IPR026960">
    <property type="entry name" value="RVT-Znf"/>
</dbReference>
<dbReference type="Pfam" id="PF13966">
    <property type="entry name" value="zf-RVT"/>
    <property type="match status" value="1"/>
</dbReference>
<name>A0AAF0QNM0_SOLVR</name>
<dbReference type="InterPro" id="IPR052343">
    <property type="entry name" value="Retrotransposon-Effector_Assoc"/>
</dbReference>
<organism evidence="2 3">
    <name type="scientific">Solanum verrucosum</name>
    <dbReference type="NCBI Taxonomy" id="315347"/>
    <lineage>
        <taxon>Eukaryota</taxon>
        <taxon>Viridiplantae</taxon>
        <taxon>Streptophyta</taxon>
        <taxon>Embryophyta</taxon>
        <taxon>Tracheophyta</taxon>
        <taxon>Spermatophyta</taxon>
        <taxon>Magnoliopsida</taxon>
        <taxon>eudicotyledons</taxon>
        <taxon>Gunneridae</taxon>
        <taxon>Pentapetalae</taxon>
        <taxon>asterids</taxon>
        <taxon>lamiids</taxon>
        <taxon>Solanales</taxon>
        <taxon>Solanaceae</taxon>
        <taxon>Solanoideae</taxon>
        <taxon>Solaneae</taxon>
        <taxon>Solanum</taxon>
    </lineage>
</organism>
<evidence type="ECO:0000313" key="3">
    <source>
        <dbReference type="Proteomes" id="UP001234989"/>
    </source>
</evidence>
<dbReference type="Pfam" id="PF00078">
    <property type="entry name" value="RVT_1"/>
    <property type="match status" value="1"/>
</dbReference>
<dbReference type="Pfam" id="PF03372">
    <property type="entry name" value="Exo_endo_phos"/>
    <property type="match status" value="1"/>
</dbReference>
<reference evidence="2" key="1">
    <citation type="submission" date="2023-08" db="EMBL/GenBank/DDBJ databases">
        <title>A de novo genome assembly of Solanum verrucosum Schlechtendal, a Mexican diploid species geographically isolated from the other diploid A-genome species in potato relatives.</title>
        <authorList>
            <person name="Hosaka K."/>
        </authorList>
    </citation>
    <scope>NUCLEOTIDE SEQUENCE</scope>
    <source>
        <tissue evidence="2">Young leaves</tissue>
    </source>
</reference>
<dbReference type="EMBL" id="CP133615">
    <property type="protein sequence ID" value="WMV25760.1"/>
    <property type="molecule type" value="Genomic_DNA"/>
</dbReference>
<proteinExistence type="predicted"/>
<dbReference type="PANTHER" id="PTHR46890:SF50">
    <property type="entry name" value="RNA-DIRECTED DNA POLYMERASE, EUKARYOTA, REVERSE TRANSCRIPTASE ZINC-BINDING DOMAIN PROTEIN-RELATED"/>
    <property type="match status" value="1"/>
</dbReference>
<dbReference type="Gene3D" id="3.60.10.10">
    <property type="entry name" value="Endonuclease/exonuclease/phosphatase"/>
    <property type="match status" value="1"/>
</dbReference>
<protein>
    <recommendedName>
        <fullName evidence="1">Reverse transcriptase domain-containing protein</fullName>
    </recommendedName>
</protein>
<dbReference type="SUPFAM" id="SSF56219">
    <property type="entry name" value="DNase I-like"/>
    <property type="match status" value="1"/>
</dbReference>
<feature type="domain" description="Reverse transcriptase" evidence="1">
    <location>
        <begin position="410"/>
        <end position="690"/>
    </location>
</feature>
<dbReference type="GO" id="GO:0003824">
    <property type="term" value="F:catalytic activity"/>
    <property type="evidence" value="ECO:0007669"/>
    <property type="project" value="InterPro"/>
</dbReference>
<dbReference type="InterPro" id="IPR005135">
    <property type="entry name" value="Endo/exonuclease/phosphatase"/>
</dbReference>
<keyword evidence="3" id="KW-1185">Reference proteome</keyword>
<dbReference type="PROSITE" id="PS50878">
    <property type="entry name" value="RT_POL"/>
    <property type="match status" value="1"/>
</dbReference>
<evidence type="ECO:0000313" key="2">
    <source>
        <dbReference type="EMBL" id="WMV25760.1"/>
    </source>
</evidence>
<dbReference type="PANTHER" id="PTHR46890">
    <property type="entry name" value="NON-LTR RETROLELEMENT REVERSE TRANSCRIPTASE-LIKE PROTEIN-RELATED"/>
    <property type="match status" value="1"/>
</dbReference>
<gene>
    <name evidence="2" type="ORF">MTR67_019145</name>
</gene>